<evidence type="ECO:0000256" key="5">
    <source>
        <dbReference type="ARBA" id="ARBA00022597"/>
    </source>
</evidence>
<feature type="transmembrane region" description="Helical" evidence="9">
    <location>
        <begin position="298"/>
        <end position="322"/>
    </location>
</feature>
<keyword evidence="8 9" id="KW-0472">Membrane</keyword>
<feature type="coiled-coil region" evidence="10">
    <location>
        <begin position="19"/>
        <end position="46"/>
    </location>
</feature>
<feature type="transmembrane region" description="Helical" evidence="9">
    <location>
        <begin position="343"/>
        <end position="369"/>
    </location>
</feature>
<protein>
    <submittedName>
        <fullName evidence="12">ABC transporter permease subunit</fullName>
    </submittedName>
</protein>
<keyword evidence="4" id="KW-1003">Cell membrane</keyword>
<feature type="transmembrane region" description="Helical" evidence="9">
    <location>
        <begin position="502"/>
        <end position="523"/>
    </location>
</feature>
<evidence type="ECO:0000313" key="13">
    <source>
        <dbReference type="Proteomes" id="UP001158045"/>
    </source>
</evidence>
<evidence type="ECO:0000256" key="1">
    <source>
        <dbReference type="ARBA" id="ARBA00004651"/>
    </source>
</evidence>
<sequence>MGKYNEFLYDDIGNEYARKNLYLLELAKLQSKLKTAKAEEKLEINDAIKKLIKNKKNNPYNLELSSYKSKEKNFLTTLNAKVKVFVSNLDKSIDGKLKKMEKDLFISTEKASFYKKYVPLTHDAALAYERNCIMRDQLPEIIQKYKTTKDELTNAKAHLKQIDVQNEKKVKLEIKEFASKQKAIFNEGKLKLKEKRHSKLISDKALKNGIIELQKKRSEAINLKSYESDKKSTKELIENKKYVLNKGIRRELNVLKSNISDLRRKTPIELSKTKPYFSAITVLFPGIGQLLNKQALKAIVFAFATLFIYVIAIPYALGFGNYQGSGISGLISLAEGGKKVDKSLIFMIEGIVAIFLLMFSAALLMLSYFDVKKVEKDAMKGIRPRNWFESYSKIGQEGFPYLVSLPALIVTVFIVIVPITTAIMLSFTGMDPKHQSKFTWVGIENYKLIATGSGLAGSVFWSILGWTLVWTVCATSLAIFVGFMLAIIANNDRIKGKTFFRVVYLLPWAVPAFITIMFFSIMFSQNGSITTLLDNFFNIQLTAKTDPFYSRIVLILLQTWLGSSYVFLLSTGVLQAIPGDLYEAAQIDGATEWQKLKRITIPIVLFQTAPLLVGQYTFNFNNFSIIYLFNGGGPFNPSKYGNLAGSTDLLISYIYKLTMENQYQSIGAAITIVISLGLMLFAFIGFKNSKAFKEERL</sequence>
<feature type="domain" description="ABC transmembrane type-1" evidence="11">
    <location>
        <begin position="464"/>
        <end position="685"/>
    </location>
</feature>
<dbReference type="RefSeq" id="WP_281094167.1">
    <property type="nucleotide sequence ID" value="NZ_JARYZI010000005.1"/>
</dbReference>
<dbReference type="PANTHER" id="PTHR47314">
    <property type="entry name" value="MALTOSE/MALTODEXTRIN TRANSPORT SYSTEM PERMEASE PROTEIN MALF"/>
    <property type="match status" value="1"/>
</dbReference>
<dbReference type="InterPro" id="IPR000515">
    <property type="entry name" value="MetI-like"/>
</dbReference>
<dbReference type="Proteomes" id="UP001158045">
    <property type="component" value="Unassembled WGS sequence"/>
</dbReference>
<comment type="similarity">
    <text evidence="2">Belongs to the binding-protein-dependent transport system permease family. MalFG subfamily.</text>
</comment>
<evidence type="ECO:0000256" key="2">
    <source>
        <dbReference type="ARBA" id="ARBA00009047"/>
    </source>
</evidence>
<evidence type="ECO:0000256" key="7">
    <source>
        <dbReference type="ARBA" id="ARBA00022989"/>
    </source>
</evidence>
<dbReference type="EMBL" id="JARYZI010000005">
    <property type="protein sequence ID" value="MDH8678325.1"/>
    <property type="molecule type" value="Genomic_DNA"/>
</dbReference>
<dbReference type="Gene3D" id="1.10.3720.10">
    <property type="entry name" value="MetI-like"/>
    <property type="match status" value="1"/>
</dbReference>
<dbReference type="InterPro" id="IPR035906">
    <property type="entry name" value="MetI-like_sf"/>
</dbReference>
<dbReference type="CDD" id="cd06261">
    <property type="entry name" value="TM_PBP2"/>
    <property type="match status" value="1"/>
</dbReference>
<comment type="subcellular location">
    <subcellularLocation>
        <location evidence="1 9">Cell membrane</location>
        <topology evidence="1 9">Multi-pass membrane protein</topology>
    </subcellularLocation>
</comment>
<feature type="transmembrane region" description="Helical" evidence="9">
    <location>
        <begin position="666"/>
        <end position="686"/>
    </location>
</feature>
<feature type="transmembrane region" description="Helical" evidence="9">
    <location>
        <begin position="401"/>
        <end position="425"/>
    </location>
</feature>
<keyword evidence="7 9" id="KW-1133">Transmembrane helix</keyword>
<dbReference type="Pfam" id="PF00528">
    <property type="entry name" value="BPD_transp_1"/>
    <property type="match status" value="1"/>
</dbReference>
<feature type="transmembrane region" description="Helical" evidence="9">
    <location>
        <begin position="469"/>
        <end position="490"/>
    </location>
</feature>
<gene>
    <name evidence="12" type="ORF">QE109_09210</name>
</gene>
<keyword evidence="10" id="KW-0175">Coiled coil</keyword>
<organism evidence="12 13">
    <name type="scientific">Fusibacter bizertensis</name>
    <dbReference type="NCBI Taxonomy" id="1488331"/>
    <lineage>
        <taxon>Bacteria</taxon>
        <taxon>Bacillati</taxon>
        <taxon>Bacillota</taxon>
        <taxon>Clostridia</taxon>
        <taxon>Eubacteriales</taxon>
        <taxon>Eubacteriales Family XII. Incertae Sedis</taxon>
        <taxon>Fusibacter</taxon>
    </lineage>
</organism>
<evidence type="ECO:0000259" key="11">
    <source>
        <dbReference type="PROSITE" id="PS50928"/>
    </source>
</evidence>
<evidence type="ECO:0000256" key="6">
    <source>
        <dbReference type="ARBA" id="ARBA00022692"/>
    </source>
</evidence>
<keyword evidence="3 9" id="KW-0813">Transport</keyword>
<accession>A0ABT6ND72</accession>
<evidence type="ECO:0000256" key="3">
    <source>
        <dbReference type="ARBA" id="ARBA00022448"/>
    </source>
</evidence>
<evidence type="ECO:0000256" key="4">
    <source>
        <dbReference type="ARBA" id="ARBA00022475"/>
    </source>
</evidence>
<feature type="transmembrane region" description="Helical" evidence="9">
    <location>
        <begin position="599"/>
        <end position="618"/>
    </location>
</feature>
<proteinExistence type="inferred from homology"/>
<dbReference type="PROSITE" id="PS50928">
    <property type="entry name" value="ABC_TM1"/>
    <property type="match status" value="1"/>
</dbReference>
<dbReference type="PANTHER" id="PTHR47314:SF1">
    <property type="entry name" value="MALTOSE_MALTODEXTRIN TRANSPORT SYSTEM PERMEASE PROTEIN MALF"/>
    <property type="match status" value="1"/>
</dbReference>
<keyword evidence="5" id="KW-0762">Sugar transport</keyword>
<comment type="caution">
    <text evidence="12">The sequence shown here is derived from an EMBL/GenBank/DDBJ whole genome shotgun (WGS) entry which is preliminary data.</text>
</comment>
<feature type="transmembrane region" description="Helical" evidence="9">
    <location>
        <begin position="548"/>
        <end position="568"/>
    </location>
</feature>
<evidence type="ECO:0000256" key="9">
    <source>
        <dbReference type="RuleBase" id="RU363032"/>
    </source>
</evidence>
<evidence type="ECO:0000256" key="10">
    <source>
        <dbReference type="SAM" id="Coils"/>
    </source>
</evidence>
<reference evidence="12 13" key="1">
    <citation type="submission" date="2023-04" db="EMBL/GenBank/DDBJ databases">
        <title>Fusibacter bizertensis strain WBS, isolated from littoral bottom sediments of the Arctic seas - biochemical and genomic analysis.</title>
        <authorList>
            <person name="Brioukhanov A.L."/>
        </authorList>
    </citation>
    <scope>NUCLEOTIDE SEQUENCE [LARGE SCALE GENOMIC DNA]</scope>
    <source>
        <strain evidence="12 13">WBS</strain>
    </source>
</reference>
<evidence type="ECO:0000256" key="8">
    <source>
        <dbReference type="ARBA" id="ARBA00023136"/>
    </source>
</evidence>
<dbReference type="SUPFAM" id="SSF161098">
    <property type="entry name" value="MetI-like"/>
    <property type="match status" value="1"/>
</dbReference>
<keyword evidence="6 9" id="KW-0812">Transmembrane</keyword>
<name>A0ABT6ND72_9FIRM</name>
<keyword evidence="13" id="KW-1185">Reference proteome</keyword>
<evidence type="ECO:0000313" key="12">
    <source>
        <dbReference type="EMBL" id="MDH8678325.1"/>
    </source>
</evidence>